<gene>
    <name evidence="3" type="ORF">AAA083_07865</name>
</gene>
<evidence type="ECO:0000313" key="4">
    <source>
        <dbReference type="Proteomes" id="UP001487305"/>
    </source>
</evidence>
<feature type="compositionally biased region" description="Polar residues" evidence="1">
    <location>
        <begin position="313"/>
        <end position="322"/>
    </location>
</feature>
<feature type="region of interest" description="Disordered" evidence="1">
    <location>
        <begin position="307"/>
        <end position="341"/>
    </location>
</feature>
<keyword evidence="4" id="KW-1185">Reference proteome</keyword>
<dbReference type="EMBL" id="JBBNOP010000005">
    <property type="protein sequence ID" value="MEQ3362890.1"/>
    <property type="molecule type" value="Genomic_DNA"/>
</dbReference>
<protein>
    <submittedName>
        <fullName evidence="3">DUF4097 family beta strand repeat-containing protein</fullName>
    </submittedName>
</protein>
<evidence type="ECO:0000256" key="1">
    <source>
        <dbReference type="SAM" id="MobiDB-lite"/>
    </source>
</evidence>
<dbReference type="PANTHER" id="PTHR34094:SF1">
    <property type="entry name" value="PROTEIN FAM185A"/>
    <property type="match status" value="1"/>
</dbReference>
<accession>A0ABV1JCT7</accession>
<name>A0ABV1JCT7_9ACTN</name>
<comment type="caution">
    <text evidence="3">The sequence shown here is derived from an EMBL/GenBank/DDBJ whole genome shotgun (WGS) entry which is preliminary data.</text>
</comment>
<evidence type="ECO:0000313" key="3">
    <source>
        <dbReference type="EMBL" id="MEQ3362890.1"/>
    </source>
</evidence>
<sequence>MSKAQKITLIVATVLLVSGLGLSFAVLAMADFNLGNLSTTRDWVLTSDTLAPESEAAHTDIVVRDGSENVRIELTSGKSIEIEYWENSNKSFATTDLDGVLTIEGSQEPTFGFMVMDLQDRTTVIKIPAEYAGSLTVQTASGNVAISDLTAIDELEASAMSGDVVLKNANAQSIELVTASGNVDAAKARCTRFSANSMSGNVSVETVDALDFSATAASGNVRISKVNAEEFVTTSTSGNVHAFDCFGSAMTLETASGNIDARVIGSESDFVIAASTASGSVHAPRGSADGEYAISMRTASGNIDLALTGAAAPNTSEDQGSTAPSAPEAPEAPKAPEAPNS</sequence>
<dbReference type="PANTHER" id="PTHR34094">
    <property type="match status" value="1"/>
</dbReference>
<dbReference type="RefSeq" id="WP_102375129.1">
    <property type="nucleotide sequence ID" value="NZ_JBBNOP010000005.1"/>
</dbReference>
<dbReference type="Proteomes" id="UP001487305">
    <property type="component" value="Unassembled WGS sequence"/>
</dbReference>
<reference evidence="3 4" key="1">
    <citation type="submission" date="2024-04" db="EMBL/GenBank/DDBJ databases">
        <title>Human intestinal bacterial collection.</title>
        <authorList>
            <person name="Pauvert C."/>
            <person name="Hitch T.C.A."/>
            <person name="Clavel T."/>
        </authorList>
    </citation>
    <scope>NUCLEOTIDE SEQUENCE [LARGE SCALE GENOMIC DNA]</scope>
    <source>
        <strain evidence="3 4">CLA-KB-H42</strain>
    </source>
</reference>
<dbReference type="Pfam" id="PF13349">
    <property type="entry name" value="DUF4097"/>
    <property type="match status" value="1"/>
</dbReference>
<evidence type="ECO:0000259" key="2">
    <source>
        <dbReference type="Pfam" id="PF13349"/>
    </source>
</evidence>
<dbReference type="InterPro" id="IPR025164">
    <property type="entry name" value="Toastrack_DUF4097"/>
</dbReference>
<dbReference type="Gene3D" id="2.160.20.120">
    <property type="match status" value="1"/>
</dbReference>
<feature type="domain" description="DUF4097" evidence="2">
    <location>
        <begin position="59"/>
        <end position="305"/>
    </location>
</feature>
<organism evidence="3 4">
    <name type="scientific">Raoultibacter massiliensis</name>
    <dbReference type="NCBI Taxonomy" id="1852371"/>
    <lineage>
        <taxon>Bacteria</taxon>
        <taxon>Bacillati</taxon>
        <taxon>Actinomycetota</taxon>
        <taxon>Coriobacteriia</taxon>
        <taxon>Eggerthellales</taxon>
        <taxon>Eggerthellaceae</taxon>
        <taxon>Raoultibacter</taxon>
    </lineage>
</organism>
<proteinExistence type="predicted"/>